<dbReference type="Proteomes" id="UP000184363">
    <property type="component" value="Unassembled WGS sequence"/>
</dbReference>
<evidence type="ECO:0000313" key="1">
    <source>
        <dbReference type="EMBL" id="SHK35767.1"/>
    </source>
</evidence>
<reference evidence="1 2" key="1">
    <citation type="submission" date="2016-11" db="EMBL/GenBank/DDBJ databases">
        <authorList>
            <person name="Jaros S."/>
            <person name="Januszkiewicz K."/>
            <person name="Wedrychowicz H."/>
        </authorList>
    </citation>
    <scope>NUCLEOTIDE SEQUENCE [LARGE SCALE GENOMIC DNA]</scope>
    <source>
        <strain evidence="1 2">DSM 43832</strain>
    </source>
</reference>
<sequence>MAKHVKSERIDPTWPVPPDEGHAVTELAASMQGSLSPFGDVQFPVDEVPYEHPVTELNQ</sequence>
<gene>
    <name evidence="1" type="ORF">SAMN05443637_105149</name>
</gene>
<organism evidence="1 2">
    <name type="scientific">Pseudonocardia thermophila</name>
    <dbReference type="NCBI Taxonomy" id="1848"/>
    <lineage>
        <taxon>Bacteria</taxon>
        <taxon>Bacillati</taxon>
        <taxon>Actinomycetota</taxon>
        <taxon>Actinomycetes</taxon>
        <taxon>Pseudonocardiales</taxon>
        <taxon>Pseudonocardiaceae</taxon>
        <taxon>Pseudonocardia</taxon>
    </lineage>
</organism>
<dbReference type="EMBL" id="FRAP01000005">
    <property type="protein sequence ID" value="SHK35767.1"/>
    <property type="molecule type" value="Genomic_DNA"/>
</dbReference>
<protein>
    <submittedName>
        <fullName evidence="1">Uncharacterized protein</fullName>
    </submittedName>
</protein>
<dbReference type="AlphaFoldDB" id="A0A1M6RTZ9"/>
<keyword evidence="2" id="KW-1185">Reference proteome</keyword>
<dbReference type="STRING" id="1848.SAMN05443637_105149"/>
<evidence type="ECO:0000313" key="2">
    <source>
        <dbReference type="Proteomes" id="UP000184363"/>
    </source>
</evidence>
<dbReference type="RefSeq" id="WP_073456472.1">
    <property type="nucleotide sequence ID" value="NZ_CALGVN010000013.1"/>
</dbReference>
<proteinExistence type="predicted"/>
<dbReference type="OrthoDB" id="5191634at2"/>
<accession>A0A1M6RTZ9</accession>
<name>A0A1M6RTZ9_PSETH</name>